<dbReference type="PANTHER" id="PTHR22953">
    <property type="entry name" value="ACID PHOSPHATASE RELATED"/>
    <property type="match status" value="1"/>
</dbReference>
<feature type="compositionally biased region" description="Basic residues" evidence="2">
    <location>
        <begin position="380"/>
        <end position="389"/>
    </location>
</feature>
<dbReference type="InterPro" id="IPR015914">
    <property type="entry name" value="PAPs_N"/>
</dbReference>
<feature type="domain" description="Purple acid phosphatase N-terminal" evidence="4">
    <location>
        <begin position="8"/>
        <end position="83"/>
    </location>
</feature>
<accession>A0ABQ6IU53</accession>
<dbReference type="InterPro" id="IPR008963">
    <property type="entry name" value="Purple_acid_Pase-like_N"/>
</dbReference>
<name>A0ABQ6IU53_9MICO</name>
<dbReference type="SUPFAM" id="SSF49363">
    <property type="entry name" value="Purple acid phosphatase, N-terminal domain"/>
    <property type="match status" value="1"/>
</dbReference>
<dbReference type="RefSeq" id="WP_284303978.1">
    <property type="nucleotide sequence ID" value="NZ_BSUO01000001.1"/>
</dbReference>
<evidence type="ECO:0000259" key="4">
    <source>
        <dbReference type="Pfam" id="PF16656"/>
    </source>
</evidence>
<protein>
    <recommendedName>
        <fullName evidence="7">Calcineurin-like phosphoesterase family protein</fullName>
    </recommendedName>
</protein>
<reference evidence="6" key="1">
    <citation type="journal article" date="2019" name="Int. J. Syst. Evol. Microbiol.">
        <title>The Global Catalogue of Microorganisms (GCM) 10K type strain sequencing project: providing services to taxonomists for standard genome sequencing and annotation.</title>
        <authorList>
            <consortium name="The Broad Institute Genomics Platform"/>
            <consortium name="The Broad Institute Genome Sequencing Center for Infectious Disease"/>
            <person name="Wu L."/>
            <person name="Ma J."/>
        </authorList>
    </citation>
    <scope>NUCLEOTIDE SEQUENCE [LARGE SCALE GENOMIC DNA]</scope>
    <source>
        <strain evidence="6">NBRC 113072</strain>
    </source>
</reference>
<keyword evidence="6" id="KW-1185">Reference proteome</keyword>
<evidence type="ECO:0008006" key="7">
    <source>
        <dbReference type="Google" id="ProtNLM"/>
    </source>
</evidence>
<organism evidence="5 6">
    <name type="scientific">Mobilicoccus caccae</name>
    <dbReference type="NCBI Taxonomy" id="1859295"/>
    <lineage>
        <taxon>Bacteria</taxon>
        <taxon>Bacillati</taxon>
        <taxon>Actinomycetota</taxon>
        <taxon>Actinomycetes</taxon>
        <taxon>Micrococcales</taxon>
        <taxon>Dermatophilaceae</taxon>
        <taxon>Mobilicoccus</taxon>
    </lineage>
</organism>
<comment type="caution">
    <text evidence="5">The sequence shown here is derived from an EMBL/GenBank/DDBJ whole genome shotgun (WGS) entry which is preliminary data.</text>
</comment>
<dbReference type="InterPro" id="IPR029052">
    <property type="entry name" value="Metallo-depent_PP-like"/>
</dbReference>
<dbReference type="EMBL" id="BSUO01000001">
    <property type="protein sequence ID" value="GMA40244.1"/>
    <property type="molecule type" value="Genomic_DNA"/>
</dbReference>
<dbReference type="SUPFAM" id="SSF56300">
    <property type="entry name" value="Metallo-dependent phosphatases"/>
    <property type="match status" value="1"/>
</dbReference>
<dbReference type="PANTHER" id="PTHR22953:SF153">
    <property type="entry name" value="PURPLE ACID PHOSPHATASE"/>
    <property type="match status" value="1"/>
</dbReference>
<dbReference type="InterPro" id="IPR039331">
    <property type="entry name" value="PAPs-like"/>
</dbReference>
<feature type="compositionally biased region" description="Low complexity" evidence="2">
    <location>
        <begin position="447"/>
        <end position="458"/>
    </location>
</feature>
<evidence type="ECO:0000259" key="3">
    <source>
        <dbReference type="Pfam" id="PF00149"/>
    </source>
</evidence>
<gene>
    <name evidence="5" type="ORF">GCM10025883_22890</name>
</gene>
<dbReference type="Gene3D" id="3.60.21.10">
    <property type="match status" value="1"/>
</dbReference>
<dbReference type="Gene3D" id="2.60.40.380">
    <property type="entry name" value="Purple acid phosphatase-like, N-terminal"/>
    <property type="match status" value="1"/>
</dbReference>
<keyword evidence="1" id="KW-0732">Signal</keyword>
<evidence type="ECO:0000256" key="1">
    <source>
        <dbReference type="ARBA" id="ARBA00022729"/>
    </source>
</evidence>
<feature type="domain" description="Calcineurin-like phosphoesterase" evidence="3">
    <location>
        <begin position="153"/>
        <end position="334"/>
    </location>
</feature>
<dbReference type="InterPro" id="IPR004843">
    <property type="entry name" value="Calcineurin-like_PHP"/>
</dbReference>
<evidence type="ECO:0000256" key="2">
    <source>
        <dbReference type="SAM" id="MobiDB-lite"/>
    </source>
</evidence>
<dbReference type="Proteomes" id="UP001157126">
    <property type="component" value="Unassembled WGS sequence"/>
</dbReference>
<sequence>MRGYPVRGLHIQFGGDAAREVVVSWFTEVPVTGAHVRVTPRDAGATRAVDAATRSYTDARSGRSIHAHHAVVTGLTPDVQHDVVAVHDGASPEHGDWRTAPTGRAPLSFTTFGDQGVPMDPDEAAVLGLPVPGGGLGAPEAAGTTAGVESLRPLFHLPAGDLAYTNLAVDRVETWVRYWDHTSTSARFRPWMPVAGNHENELGNGPLGYDAYRTFFALPHAEGHTEASRGLWYAFTTGSVRIVGIHTDDLALQDAGDSYVHGYSGGAQLTWLRNELATARTDPDIDWIVVVGHQVCMSTADLANGGDLGLRRTLIPLCDEFDVDLVLGGHDHHYERSHPIRGCADNETLTPYRHPPTPATSMPPAARCICWWAAVAPPRRPPRASRLPRRAASSPVSASPTPRSVAACPTTCERTRPGPRVAIWRIPTASRTSRSIRGPGRVSRPISSSPTTTSWTSTEPCASSSDSRSHAPARTAPRTTPAGHCTR</sequence>
<dbReference type="Pfam" id="PF00149">
    <property type="entry name" value="Metallophos"/>
    <property type="match status" value="1"/>
</dbReference>
<feature type="compositionally biased region" description="Low complexity" evidence="2">
    <location>
        <begin position="390"/>
        <end position="407"/>
    </location>
</feature>
<evidence type="ECO:0000313" key="6">
    <source>
        <dbReference type="Proteomes" id="UP001157126"/>
    </source>
</evidence>
<evidence type="ECO:0000313" key="5">
    <source>
        <dbReference type="EMBL" id="GMA40244.1"/>
    </source>
</evidence>
<feature type="compositionally biased region" description="Low complexity" evidence="2">
    <location>
        <begin position="472"/>
        <end position="487"/>
    </location>
</feature>
<feature type="region of interest" description="Disordered" evidence="2">
    <location>
        <begin position="380"/>
        <end position="487"/>
    </location>
</feature>
<dbReference type="Pfam" id="PF16656">
    <property type="entry name" value="Pur_ac_phosph_N"/>
    <property type="match status" value="1"/>
</dbReference>
<proteinExistence type="predicted"/>